<proteinExistence type="predicted"/>
<protein>
    <submittedName>
        <fullName evidence="1">Uncharacterized protein</fullName>
    </submittedName>
</protein>
<evidence type="ECO:0000313" key="1">
    <source>
        <dbReference type="EMBL" id="ABM39505.1"/>
    </source>
</evidence>
<dbReference type="KEGG" id="pna:Pnap_4222"/>
<name>A1VV27_POLNA</name>
<accession>A1VV27</accession>
<reference evidence="2" key="1">
    <citation type="journal article" date="2009" name="Environ. Microbiol.">
        <title>The genome of Polaromonas naphthalenivorans strain CJ2, isolated from coal tar-contaminated sediment, reveals physiological and metabolic versatility and evolution through extensive horizontal gene transfer.</title>
        <authorList>
            <person name="Yagi J.M."/>
            <person name="Sims D."/>
            <person name="Brettin T."/>
            <person name="Bruce D."/>
            <person name="Madsen E.L."/>
        </authorList>
    </citation>
    <scope>NUCLEOTIDE SEQUENCE [LARGE SCALE GENOMIC DNA]</scope>
    <source>
        <strain evidence="2">CJ2</strain>
        <plasmid evidence="2">Plasmid pPNAP01</plasmid>
    </source>
</reference>
<geneLocation type="plasmid" evidence="1 2">
    <name>pPNAP01</name>
</geneLocation>
<dbReference type="EMBL" id="CP000530">
    <property type="protein sequence ID" value="ABM39505.1"/>
    <property type="molecule type" value="Genomic_DNA"/>
</dbReference>
<organism evidence="1 2">
    <name type="scientific">Polaromonas naphthalenivorans (strain CJ2)</name>
    <dbReference type="NCBI Taxonomy" id="365044"/>
    <lineage>
        <taxon>Bacteria</taxon>
        <taxon>Pseudomonadati</taxon>
        <taxon>Pseudomonadota</taxon>
        <taxon>Betaproteobacteria</taxon>
        <taxon>Burkholderiales</taxon>
        <taxon>Comamonadaceae</taxon>
        <taxon>Polaromonas</taxon>
    </lineage>
</organism>
<dbReference type="HOGENOM" id="CLU_1873518_0_0_4"/>
<evidence type="ECO:0000313" key="2">
    <source>
        <dbReference type="Proteomes" id="UP000000644"/>
    </source>
</evidence>
<gene>
    <name evidence="1" type="ordered locus">Pnap_4222</name>
</gene>
<keyword evidence="2" id="KW-1185">Reference proteome</keyword>
<sequence length="136" mass="15956">MVLPYETMVSSFAAQDDIKEFLEFLGASDVLFGFDSNMDCSVQWSRKDEVSNFPLNANGYIAMWMRARPWKRRPVVSERLNEQQEIELAVINFWYVLRDFVFSEVPKRIFDQEKMLKVSEQQTQLLVKRMTLGTSA</sequence>
<dbReference type="Proteomes" id="UP000000644">
    <property type="component" value="Plasmid pPNAP01"/>
</dbReference>
<dbReference type="AlphaFoldDB" id="A1VV27"/>
<keyword evidence="1" id="KW-0614">Plasmid</keyword>